<keyword evidence="4 7" id="KW-0560">Oxidoreductase</keyword>
<evidence type="ECO:0000256" key="5">
    <source>
        <dbReference type="ARBA" id="ARBA00023004"/>
    </source>
</evidence>
<evidence type="ECO:0000256" key="6">
    <source>
        <dbReference type="PIRSR" id="PIRSR602403-1"/>
    </source>
</evidence>
<dbReference type="CDD" id="cd11041">
    <property type="entry name" value="CYP503A1-like"/>
    <property type="match status" value="1"/>
</dbReference>
<dbReference type="AlphaFoldDB" id="A0A8H5G133"/>
<dbReference type="InterPro" id="IPR036396">
    <property type="entry name" value="Cyt_P450_sf"/>
</dbReference>
<dbReference type="GO" id="GO:0004497">
    <property type="term" value="F:monooxygenase activity"/>
    <property type="evidence" value="ECO:0007669"/>
    <property type="project" value="UniProtKB-KW"/>
</dbReference>
<dbReference type="GO" id="GO:0005506">
    <property type="term" value="F:iron ion binding"/>
    <property type="evidence" value="ECO:0007669"/>
    <property type="project" value="InterPro"/>
</dbReference>
<comment type="cofactor">
    <cofactor evidence="1 6">
        <name>heme</name>
        <dbReference type="ChEBI" id="CHEBI:30413"/>
    </cofactor>
</comment>
<name>A0A8H5G133_9AGAR</name>
<sequence>MVVHLDSNLFTVGVICLVFLVGKFVRAYHENSKLSKIPTVGPDGILTSYITLFKWISQGTELIEEGYRQNRGRVFKVPSINGWYIVAAGTRLVEDIRKASEDELSSREATYEVVHDYYTMYPDTLSDPYHAEVIRTKLTRDVGVHFDDLNEEIEDIVPKEIPLTEDWTEIHAWPKVMSIAAHTSNRFFVGLPLSRNSDFCKLNIDFAESVFRNATILLLFPKFLHPIVGRIFTGRRVAMRRIKKYLKPIIEERLRMKEQFGEDWADKPNDLIQWSMDAEELAPLSKRTSVEDLCARVLTVNFASINTTSNVGLTYLDFLLSVLLQLAAHPEFADPLRNEVESVVEREGWTKPALNQMWMLDSFVTESVRLQPTGAMVPFRKAMKDFTFSDGTTVPAGTLVTTAAWSILRDEELYPNGNEFKPFRFSELREKEEESMKHQLVTVNPEWMVFGQGKHACPGRFFASTEIKAILAHVVLHYDVKLPNDSKETPATFKKQIHTGPSLEATVMFRKRRFG</sequence>
<feature type="binding site" description="axial binding residue" evidence="6">
    <location>
        <position position="457"/>
    </location>
    <ligand>
        <name>heme</name>
        <dbReference type="ChEBI" id="CHEBI:30413"/>
    </ligand>
    <ligandPart>
        <name>Fe</name>
        <dbReference type="ChEBI" id="CHEBI:18248"/>
    </ligandPart>
</feature>
<comment type="similarity">
    <text evidence="2 7">Belongs to the cytochrome P450 family.</text>
</comment>
<gene>
    <name evidence="8" type="ORF">D9758_009515</name>
</gene>
<dbReference type="InterPro" id="IPR002403">
    <property type="entry name" value="Cyt_P450_E_grp-IV"/>
</dbReference>
<dbReference type="Gene3D" id="1.10.630.10">
    <property type="entry name" value="Cytochrome P450"/>
    <property type="match status" value="1"/>
</dbReference>
<keyword evidence="9" id="KW-1185">Reference proteome</keyword>
<keyword evidence="3 6" id="KW-0479">Metal-binding</keyword>
<evidence type="ECO:0000256" key="4">
    <source>
        <dbReference type="ARBA" id="ARBA00023002"/>
    </source>
</evidence>
<dbReference type="PANTHER" id="PTHR46206">
    <property type="entry name" value="CYTOCHROME P450"/>
    <property type="match status" value="1"/>
</dbReference>
<dbReference type="InterPro" id="IPR001128">
    <property type="entry name" value="Cyt_P450"/>
</dbReference>
<organism evidence="8 9">
    <name type="scientific">Tetrapyrgos nigripes</name>
    <dbReference type="NCBI Taxonomy" id="182062"/>
    <lineage>
        <taxon>Eukaryota</taxon>
        <taxon>Fungi</taxon>
        <taxon>Dikarya</taxon>
        <taxon>Basidiomycota</taxon>
        <taxon>Agaricomycotina</taxon>
        <taxon>Agaricomycetes</taxon>
        <taxon>Agaricomycetidae</taxon>
        <taxon>Agaricales</taxon>
        <taxon>Marasmiineae</taxon>
        <taxon>Marasmiaceae</taxon>
        <taxon>Tetrapyrgos</taxon>
    </lineage>
</organism>
<accession>A0A8H5G133</accession>
<dbReference type="Pfam" id="PF00067">
    <property type="entry name" value="p450"/>
    <property type="match status" value="1"/>
</dbReference>
<dbReference type="OrthoDB" id="1844152at2759"/>
<dbReference type="EMBL" id="JAACJM010000055">
    <property type="protein sequence ID" value="KAF5356382.1"/>
    <property type="molecule type" value="Genomic_DNA"/>
</dbReference>
<dbReference type="GO" id="GO:0020037">
    <property type="term" value="F:heme binding"/>
    <property type="evidence" value="ECO:0007669"/>
    <property type="project" value="InterPro"/>
</dbReference>
<protein>
    <recommendedName>
        <fullName evidence="10">Cytochrome P450</fullName>
    </recommendedName>
</protein>
<evidence type="ECO:0008006" key="10">
    <source>
        <dbReference type="Google" id="ProtNLM"/>
    </source>
</evidence>
<dbReference type="GO" id="GO:0016705">
    <property type="term" value="F:oxidoreductase activity, acting on paired donors, with incorporation or reduction of molecular oxygen"/>
    <property type="evidence" value="ECO:0007669"/>
    <property type="project" value="InterPro"/>
</dbReference>
<evidence type="ECO:0000313" key="8">
    <source>
        <dbReference type="EMBL" id="KAF5356382.1"/>
    </source>
</evidence>
<keyword evidence="6 7" id="KW-0349">Heme</keyword>
<comment type="caution">
    <text evidence="8">The sequence shown here is derived from an EMBL/GenBank/DDBJ whole genome shotgun (WGS) entry which is preliminary data.</text>
</comment>
<keyword evidence="5 6" id="KW-0408">Iron</keyword>
<evidence type="ECO:0000313" key="9">
    <source>
        <dbReference type="Proteomes" id="UP000559256"/>
    </source>
</evidence>
<evidence type="ECO:0000256" key="1">
    <source>
        <dbReference type="ARBA" id="ARBA00001971"/>
    </source>
</evidence>
<evidence type="ECO:0000256" key="2">
    <source>
        <dbReference type="ARBA" id="ARBA00010617"/>
    </source>
</evidence>
<keyword evidence="7" id="KW-0503">Monooxygenase</keyword>
<evidence type="ECO:0000256" key="3">
    <source>
        <dbReference type="ARBA" id="ARBA00022723"/>
    </source>
</evidence>
<dbReference type="PROSITE" id="PS00086">
    <property type="entry name" value="CYTOCHROME_P450"/>
    <property type="match status" value="1"/>
</dbReference>
<dbReference type="Proteomes" id="UP000559256">
    <property type="component" value="Unassembled WGS sequence"/>
</dbReference>
<evidence type="ECO:0000256" key="7">
    <source>
        <dbReference type="RuleBase" id="RU000461"/>
    </source>
</evidence>
<dbReference type="SUPFAM" id="SSF48264">
    <property type="entry name" value="Cytochrome P450"/>
    <property type="match status" value="1"/>
</dbReference>
<proteinExistence type="inferred from homology"/>
<dbReference type="InterPro" id="IPR017972">
    <property type="entry name" value="Cyt_P450_CS"/>
</dbReference>
<reference evidence="8 9" key="1">
    <citation type="journal article" date="2020" name="ISME J.">
        <title>Uncovering the hidden diversity of litter-decomposition mechanisms in mushroom-forming fungi.</title>
        <authorList>
            <person name="Floudas D."/>
            <person name="Bentzer J."/>
            <person name="Ahren D."/>
            <person name="Johansson T."/>
            <person name="Persson P."/>
            <person name="Tunlid A."/>
        </authorList>
    </citation>
    <scope>NUCLEOTIDE SEQUENCE [LARGE SCALE GENOMIC DNA]</scope>
    <source>
        <strain evidence="8 9">CBS 291.85</strain>
    </source>
</reference>
<dbReference type="PRINTS" id="PR00465">
    <property type="entry name" value="EP450IV"/>
</dbReference>